<dbReference type="SMART" id="SM00470">
    <property type="entry name" value="ParB"/>
    <property type="match status" value="1"/>
</dbReference>
<comment type="caution">
    <text evidence="2">The sequence shown here is derived from an EMBL/GenBank/DDBJ whole genome shotgun (WGS) entry which is preliminary data.</text>
</comment>
<gene>
    <name evidence="2" type="ORF">LCGC14_1791860</name>
</gene>
<dbReference type="GO" id="GO:0007059">
    <property type="term" value="P:chromosome segregation"/>
    <property type="evidence" value="ECO:0007669"/>
    <property type="project" value="TreeGrafter"/>
</dbReference>
<reference evidence="2" key="1">
    <citation type="journal article" date="2015" name="Nature">
        <title>Complex archaea that bridge the gap between prokaryotes and eukaryotes.</title>
        <authorList>
            <person name="Spang A."/>
            <person name="Saw J.H."/>
            <person name="Jorgensen S.L."/>
            <person name="Zaremba-Niedzwiedzka K."/>
            <person name="Martijn J."/>
            <person name="Lind A.E."/>
            <person name="van Eijk R."/>
            <person name="Schleper C."/>
            <person name="Guy L."/>
            <person name="Ettema T.J."/>
        </authorList>
    </citation>
    <scope>NUCLEOTIDE SEQUENCE</scope>
</reference>
<dbReference type="PANTHER" id="PTHR33375:SF1">
    <property type="entry name" value="CHROMOSOME-PARTITIONING PROTEIN PARB-RELATED"/>
    <property type="match status" value="1"/>
</dbReference>
<dbReference type="InterPro" id="IPR036086">
    <property type="entry name" value="ParB/Sulfiredoxin_sf"/>
</dbReference>
<dbReference type="EMBL" id="LAZR01017126">
    <property type="protein sequence ID" value="KKM01695.1"/>
    <property type="molecule type" value="Genomic_DNA"/>
</dbReference>
<name>A0A0F9GSB9_9ZZZZ</name>
<evidence type="ECO:0000259" key="1">
    <source>
        <dbReference type="SMART" id="SM00470"/>
    </source>
</evidence>
<proteinExistence type="predicted"/>
<dbReference type="PANTHER" id="PTHR33375">
    <property type="entry name" value="CHROMOSOME-PARTITIONING PROTEIN PARB-RELATED"/>
    <property type="match status" value="1"/>
</dbReference>
<protein>
    <recommendedName>
        <fullName evidence="1">ParB-like N-terminal domain-containing protein</fullName>
    </recommendedName>
</protein>
<evidence type="ECO:0000313" key="2">
    <source>
        <dbReference type="EMBL" id="KKM01695.1"/>
    </source>
</evidence>
<feature type="domain" description="ParB-like N-terminal" evidence="1">
    <location>
        <begin position="10"/>
        <end position="101"/>
    </location>
</feature>
<dbReference type="Gene3D" id="3.90.1530.30">
    <property type="match status" value="1"/>
</dbReference>
<dbReference type="GO" id="GO:0005694">
    <property type="term" value="C:chromosome"/>
    <property type="evidence" value="ECO:0007669"/>
    <property type="project" value="TreeGrafter"/>
</dbReference>
<dbReference type="Pfam" id="PF02195">
    <property type="entry name" value="ParB_N"/>
    <property type="match status" value="1"/>
</dbReference>
<organism evidence="2">
    <name type="scientific">marine sediment metagenome</name>
    <dbReference type="NCBI Taxonomy" id="412755"/>
    <lineage>
        <taxon>unclassified sequences</taxon>
        <taxon>metagenomes</taxon>
        <taxon>ecological metagenomes</taxon>
    </lineage>
</organism>
<dbReference type="SUPFAM" id="SSF110849">
    <property type="entry name" value="ParB/Sulfiredoxin"/>
    <property type="match status" value="1"/>
</dbReference>
<dbReference type="InterPro" id="IPR050336">
    <property type="entry name" value="Chromosome_partition/occlusion"/>
</dbReference>
<sequence>MSKRKKDVFLNVQVKKIIDDPDVPNIRGPLVGDTIELQASIKIRGVEEPLWVRPGHEKFYYLIDGHRRLAAARIVGLKEIPVLVKDIGPAQGVELMLTADMREKQPHIVLGESGRVVGGLCWAFHYELGQGKRQIDIAAARGVTADVVGAYNSLYDDLTEVKQAVANGRLAITVYSLFKHADWEFKIYLMARKKLSARSVRKEISDWPTTKKKLKDGSARGPGEKAVVGQDKEVPRVVSALPTAAHINSAYVNILAIEDRELEKTDFELMDRLLKLVKDTLRIDYE</sequence>
<accession>A0A0F9GSB9</accession>
<dbReference type="AlphaFoldDB" id="A0A0F9GSB9"/>
<dbReference type="InterPro" id="IPR003115">
    <property type="entry name" value="ParB_N"/>
</dbReference>